<dbReference type="InterPro" id="IPR043129">
    <property type="entry name" value="ATPase_NBD"/>
</dbReference>
<dbReference type="RefSeq" id="WP_091513581.1">
    <property type="nucleotide sequence ID" value="NZ_FOLE01000007.1"/>
</dbReference>
<sequence length="318" mass="35712">MNKRFAFIDMGTNTFHLLIVELYERAHKPSFKILYKEKVGVKIGAEGGINAGYISEAAIQRALQTLQHFAQIIAQWQVSEENVMALGTSAVRNAKNQAVFIEKIKQETGILVTVISGDTEAAMIYEGVRLAVPLDQQPSLLIDIGGGSVEFILGNEKEMFWRRSFEIGGQRLMDLFMTSDPISAENVADLRAYLSKILEPLSQAVAIYKPTQLVGVSGSFDTLAEIYQHRQQDILESYDVENEPFYELPKVFVLNILQEIIKLNHSERLAMRGMIPLRADMIVVAAVLINYILQTTDYQKIIVSTYSLKEGLLSKYLS</sequence>
<dbReference type="AlphaFoldDB" id="A0A1I1KP45"/>
<gene>
    <name evidence="2" type="ORF">SAMN05421780_10752</name>
</gene>
<dbReference type="PANTHER" id="PTHR30005:SF0">
    <property type="entry name" value="RETROGRADE REGULATION PROTEIN 2"/>
    <property type="match status" value="1"/>
</dbReference>
<dbReference type="SUPFAM" id="SSF53067">
    <property type="entry name" value="Actin-like ATPase domain"/>
    <property type="match status" value="2"/>
</dbReference>
<dbReference type="OrthoDB" id="9814545at2"/>
<name>A0A1I1KP45_9BACT</name>
<dbReference type="STRING" id="927664.SAMN05421780_10752"/>
<reference evidence="2 3" key="1">
    <citation type="submission" date="2016-10" db="EMBL/GenBank/DDBJ databases">
        <authorList>
            <person name="de Groot N.N."/>
        </authorList>
    </citation>
    <scope>NUCLEOTIDE SEQUENCE [LARGE SCALE GENOMIC DNA]</scope>
    <source>
        <strain evidence="2 3">DSM 6793</strain>
    </source>
</reference>
<dbReference type="GO" id="GO:0016462">
    <property type="term" value="F:pyrophosphatase activity"/>
    <property type="evidence" value="ECO:0007669"/>
    <property type="project" value="TreeGrafter"/>
</dbReference>
<dbReference type="EMBL" id="FOLE01000007">
    <property type="protein sequence ID" value="SFC59913.1"/>
    <property type="molecule type" value="Genomic_DNA"/>
</dbReference>
<accession>A0A1I1KP45</accession>
<protein>
    <submittedName>
        <fullName evidence="2">Exopolyphosphatase / guanosine-5'-triphosphate,3'-diphosphate pyrophosphatase</fullName>
    </submittedName>
</protein>
<proteinExistence type="predicted"/>
<dbReference type="InterPro" id="IPR050273">
    <property type="entry name" value="GppA/Ppx_hydrolase"/>
</dbReference>
<dbReference type="Proteomes" id="UP000199514">
    <property type="component" value="Unassembled WGS sequence"/>
</dbReference>
<dbReference type="CDD" id="cd24055">
    <property type="entry name" value="ASKHA_NBD_ChPPX-like"/>
    <property type="match status" value="1"/>
</dbReference>
<evidence type="ECO:0000313" key="3">
    <source>
        <dbReference type="Proteomes" id="UP000199514"/>
    </source>
</evidence>
<dbReference type="PANTHER" id="PTHR30005">
    <property type="entry name" value="EXOPOLYPHOSPHATASE"/>
    <property type="match status" value="1"/>
</dbReference>
<evidence type="ECO:0000313" key="2">
    <source>
        <dbReference type="EMBL" id="SFC59913.1"/>
    </source>
</evidence>
<organism evidence="2 3">
    <name type="scientific">Flexibacter flexilis DSM 6793</name>
    <dbReference type="NCBI Taxonomy" id="927664"/>
    <lineage>
        <taxon>Bacteria</taxon>
        <taxon>Pseudomonadati</taxon>
        <taxon>Bacteroidota</taxon>
        <taxon>Cytophagia</taxon>
        <taxon>Cytophagales</taxon>
        <taxon>Flexibacteraceae</taxon>
        <taxon>Flexibacter</taxon>
    </lineage>
</organism>
<keyword evidence="3" id="KW-1185">Reference proteome</keyword>
<dbReference type="Gene3D" id="3.30.420.40">
    <property type="match status" value="1"/>
</dbReference>
<feature type="domain" description="Ppx/GppA phosphatase N-terminal" evidence="1">
    <location>
        <begin position="27"/>
        <end position="315"/>
    </location>
</feature>
<dbReference type="Pfam" id="PF02541">
    <property type="entry name" value="Ppx-GppA"/>
    <property type="match status" value="1"/>
</dbReference>
<evidence type="ECO:0000259" key="1">
    <source>
        <dbReference type="Pfam" id="PF02541"/>
    </source>
</evidence>
<dbReference type="InterPro" id="IPR003695">
    <property type="entry name" value="Ppx_GppA_N"/>
</dbReference>
<dbReference type="Gene3D" id="3.30.420.150">
    <property type="entry name" value="Exopolyphosphatase. Domain 2"/>
    <property type="match status" value="1"/>
</dbReference>